<sequence>MPTTLEKRKAQKDVLCDFSMPYQHLFSVVTSCQDLYLHGHVSFCIAYLRYSPNAGIRFSIQKPASVVFPSPGSTSILQRSGYYARRPSLHGIIGS</sequence>
<name>A0A9P7W0U1_9AGAR</name>
<reference evidence="1" key="1">
    <citation type="submission" date="2020-11" db="EMBL/GenBank/DDBJ databases">
        <title>Adaptations for nitrogen fixation in a non-lichenized fungal sporocarp promotes dispersal by wood-feeding termites.</title>
        <authorList>
            <consortium name="DOE Joint Genome Institute"/>
            <person name="Koch R.A."/>
            <person name="Yoon G."/>
            <person name="Arayal U."/>
            <person name="Lail K."/>
            <person name="Amirebrahimi M."/>
            <person name="Labutti K."/>
            <person name="Lipzen A."/>
            <person name="Riley R."/>
            <person name="Barry K."/>
            <person name="Henrissat B."/>
            <person name="Grigoriev I.V."/>
            <person name="Herr J.R."/>
            <person name="Aime M.C."/>
        </authorList>
    </citation>
    <scope>NUCLEOTIDE SEQUENCE</scope>
    <source>
        <strain evidence="1">MCA 3950</strain>
    </source>
</reference>
<dbReference type="GeneID" id="66103906"/>
<proteinExistence type="predicted"/>
<protein>
    <submittedName>
        <fullName evidence="1">Uncharacterized protein</fullName>
    </submittedName>
</protein>
<organism evidence="1 2">
    <name type="scientific">Guyanagaster necrorhizus</name>
    <dbReference type="NCBI Taxonomy" id="856835"/>
    <lineage>
        <taxon>Eukaryota</taxon>
        <taxon>Fungi</taxon>
        <taxon>Dikarya</taxon>
        <taxon>Basidiomycota</taxon>
        <taxon>Agaricomycotina</taxon>
        <taxon>Agaricomycetes</taxon>
        <taxon>Agaricomycetidae</taxon>
        <taxon>Agaricales</taxon>
        <taxon>Marasmiineae</taxon>
        <taxon>Physalacriaceae</taxon>
        <taxon>Guyanagaster</taxon>
    </lineage>
</organism>
<dbReference type="PROSITE" id="PS51257">
    <property type="entry name" value="PROKAR_LIPOPROTEIN"/>
    <property type="match status" value="1"/>
</dbReference>
<dbReference type="EMBL" id="MU250527">
    <property type="protein sequence ID" value="KAG7449894.1"/>
    <property type="molecule type" value="Genomic_DNA"/>
</dbReference>
<evidence type="ECO:0000313" key="2">
    <source>
        <dbReference type="Proteomes" id="UP000812287"/>
    </source>
</evidence>
<comment type="caution">
    <text evidence="1">The sequence shown here is derived from an EMBL/GenBank/DDBJ whole genome shotgun (WGS) entry which is preliminary data.</text>
</comment>
<dbReference type="AlphaFoldDB" id="A0A9P7W0U1"/>
<dbReference type="RefSeq" id="XP_043043394.1">
    <property type="nucleotide sequence ID" value="XM_043181610.1"/>
</dbReference>
<accession>A0A9P7W0U1</accession>
<keyword evidence="2" id="KW-1185">Reference proteome</keyword>
<gene>
    <name evidence="1" type="ORF">BT62DRAFT_613762</name>
</gene>
<dbReference type="Proteomes" id="UP000812287">
    <property type="component" value="Unassembled WGS sequence"/>
</dbReference>
<evidence type="ECO:0000313" key="1">
    <source>
        <dbReference type="EMBL" id="KAG7449894.1"/>
    </source>
</evidence>